<feature type="region of interest" description="Disordered" evidence="1">
    <location>
        <begin position="195"/>
        <end position="233"/>
    </location>
</feature>
<protein>
    <submittedName>
        <fullName evidence="2">Uncharacterized protein</fullName>
    </submittedName>
</protein>
<evidence type="ECO:0000313" key="3">
    <source>
        <dbReference type="Proteomes" id="UP001190700"/>
    </source>
</evidence>
<dbReference type="EMBL" id="LGRX02035694">
    <property type="protein sequence ID" value="KAK3233500.1"/>
    <property type="molecule type" value="Genomic_DNA"/>
</dbReference>
<dbReference type="AlphaFoldDB" id="A0AAE0ENZ7"/>
<reference evidence="2 3" key="1">
    <citation type="journal article" date="2015" name="Genome Biol. Evol.">
        <title>Comparative Genomics of a Bacterivorous Green Alga Reveals Evolutionary Causalities and Consequences of Phago-Mixotrophic Mode of Nutrition.</title>
        <authorList>
            <person name="Burns J.A."/>
            <person name="Paasch A."/>
            <person name="Narechania A."/>
            <person name="Kim E."/>
        </authorList>
    </citation>
    <scope>NUCLEOTIDE SEQUENCE [LARGE SCALE GENOMIC DNA]</scope>
    <source>
        <strain evidence="2 3">PLY_AMNH</strain>
    </source>
</reference>
<gene>
    <name evidence="2" type="ORF">CYMTET_56211</name>
</gene>
<dbReference type="Proteomes" id="UP001190700">
    <property type="component" value="Unassembled WGS sequence"/>
</dbReference>
<organism evidence="2 3">
    <name type="scientific">Cymbomonas tetramitiformis</name>
    <dbReference type="NCBI Taxonomy" id="36881"/>
    <lineage>
        <taxon>Eukaryota</taxon>
        <taxon>Viridiplantae</taxon>
        <taxon>Chlorophyta</taxon>
        <taxon>Pyramimonadophyceae</taxon>
        <taxon>Pyramimonadales</taxon>
        <taxon>Pyramimonadaceae</taxon>
        <taxon>Cymbomonas</taxon>
    </lineage>
</organism>
<evidence type="ECO:0000313" key="2">
    <source>
        <dbReference type="EMBL" id="KAK3233500.1"/>
    </source>
</evidence>
<proteinExistence type="predicted"/>
<sequence>MAIKVREDRGRKGSLRDLVAEEVDPELELEVDPEAKPETERLCRHIYMGCVRARLHPVPIHRHAPRARGRDPRRAVGQALEEERLWAPASEEMADPWRAVGQALEEERLWAPASEEMADPWRAVGQALEEERLWEPASKEMADHLLEGRKAAGRAYGVSTYGVWQSTYGVLQSTNGVWQSTYGMLGRQRLVASGQEDRNGLADPQLGEPLIDTGLSSIHVPPLRSQDEGRVNE</sequence>
<keyword evidence="3" id="KW-1185">Reference proteome</keyword>
<accession>A0AAE0ENZ7</accession>
<name>A0AAE0ENZ7_9CHLO</name>
<comment type="caution">
    <text evidence="2">The sequence shown here is derived from an EMBL/GenBank/DDBJ whole genome shotgun (WGS) entry which is preliminary data.</text>
</comment>
<evidence type="ECO:0000256" key="1">
    <source>
        <dbReference type="SAM" id="MobiDB-lite"/>
    </source>
</evidence>